<evidence type="ECO:0000256" key="1">
    <source>
        <dbReference type="ARBA" id="ARBA00022729"/>
    </source>
</evidence>
<name>A0A9P3HAG1_9FUNG</name>
<dbReference type="Pfam" id="PF10342">
    <property type="entry name" value="Kre9_KNH"/>
    <property type="match status" value="1"/>
</dbReference>
<dbReference type="AlphaFoldDB" id="A0A9P3HAG1"/>
<comment type="caution">
    <text evidence="4">The sequence shown here is derived from an EMBL/GenBank/DDBJ whole genome shotgun (WGS) entry which is preliminary data.</text>
</comment>
<dbReference type="EMBL" id="BQFW01000007">
    <property type="protein sequence ID" value="GJJ72707.1"/>
    <property type="molecule type" value="Genomic_DNA"/>
</dbReference>
<evidence type="ECO:0000256" key="2">
    <source>
        <dbReference type="SAM" id="SignalP"/>
    </source>
</evidence>
<dbReference type="InterPro" id="IPR018466">
    <property type="entry name" value="Kre9/Knh1-like_N"/>
</dbReference>
<dbReference type="OrthoDB" id="2156011at2759"/>
<evidence type="ECO:0000313" key="5">
    <source>
        <dbReference type="Proteomes" id="UP000827284"/>
    </source>
</evidence>
<dbReference type="Proteomes" id="UP000827284">
    <property type="component" value="Unassembled WGS sequence"/>
</dbReference>
<feature type="domain" description="Yeast cell wall synthesis Kre9/Knh1-like N-terminal" evidence="3">
    <location>
        <begin position="34"/>
        <end position="127"/>
    </location>
</feature>
<keyword evidence="5" id="KW-1185">Reference proteome</keyword>
<evidence type="ECO:0000259" key="3">
    <source>
        <dbReference type="Pfam" id="PF10342"/>
    </source>
</evidence>
<sequence>MIFTKSTIATTLLTVGALMISFAQADSDMLLISNPTLGTTWKVGDEVFLQWKGNCASMGPAAKSVDVNLMTGPDTALRFVAKLASIDCSGTNTRKSFVIPASDIPQSGKYSLQVLTSPRTSYSNIFTMETATGSGSETPVAGNGELNTNLNQGTGQTGTTAYASAAAVLTPMKNNLGSTAATSGVALAAVLIAAQLL</sequence>
<keyword evidence="1 2" id="KW-0732">Signal</keyword>
<protein>
    <recommendedName>
        <fullName evidence="3">Yeast cell wall synthesis Kre9/Knh1-like N-terminal domain-containing protein</fullName>
    </recommendedName>
</protein>
<gene>
    <name evidence="4" type="ORF">EMPS_05065</name>
</gene>
<reference evidence="4" key="1">
    <citation type="submission" date="2021-11" db="EMBL/GenBank/DDBJ databases">
        <authorList>
            <person name="Herlambang A."/>
            <person name="Guo Y."/>
            <person name="Takashima Y."/>
            <person name="Nishizawa T."/>
        </authorList>
    </citation>
    <scope>NUCLEOTIDE SEQUENCE</scope>
    <source>
        <strain evidence="4">E1425</strain>
    </source>
</reference>
<feature type="signal peptide" evidence="2">
    <location>
        <begin position="1"/>
        <end position="25"/>
    </location>
</feature>
<accession>A0A9P3HAG1</accession>
<reference evidence="4" key="2">
    <citation type="journal article" date="2022" name="Microbiol. Resour. Announc.">
        <title>Whole-Genome Sequence of Entomortierella parvispora E1425, a Mucoromycotan Fungus Associated with Burkholderiaceae-Related Endosymbiotic Bacteria.</title>
        <authorList>
            <person name="Herlambang A."/>
            <person name="Guo Y."/>
            <person name="Takashima Y."/>
            <person name="Narisawa K."/>
            <person name="Ohta H."/>
            <person name="Nishizawa T."/>
        </authorList>
    </citation>
    <scope>NUCLEOTIDE SEQUENCE</scope>
    <source>
        <strain evidence="4">E1425</strain>
    </source>
</reference>
<organism evidence="4 5">
    <name type="scientific">Entomortierella parvispora</name>
    <dbReference type="NCBI Taxonomy" id="205924"/>
    <lineage>
        <taxon>Eukaryota</taxon>
        <taxon>Fungi</taxon>
        <taxon>Fungi incertae sedis</taxon>
        <taxon>Mucoromycota</taxon>
        <taxon>Mortierellomycotina</taxon>
        <taxon>Mortierellomycetes</taxon>
        <taxon>Mortierellales</taxon>
        <taxon>Mortierellaceae</taxon>
        <taxon>Entomortierella</taxon>
    </lineage>
</organism>
<feature type="chain" id="PRO_5040318403" description="Yeast cell wall synthesis Kre9/Knh1-like N-terminal domain-containing protein" evidence="2">
    <location>
        <begin position="26"/>
        <end position="197"/>
    </location>
</feature>
<proteinExistence type="predicted"/>
<evidence type="ECO:0000313" key="4">
    <source>
        <dbReference type="EMBL" id="GJJ72707.1"/>
    </source>
</evidence>